<feature type="domain" description="Peptidase M20 dimerisation" evidence="18">
    <location>
        <begin position="216"/>
        <end position="302"/>
    </location>
</feature>
<keyword evidence="3" id="KW-0645">Protease</keyword>
<dbReference type="PRINTS" id="PR00934">
    <property type="entry name" value="XHISDIPTASE"/>
</dbReference>
<evidence type="ECO:0000256" key="5">
    <source>
        <dbReference type="ARBA" id="ARBA00022801"/>
    </source>
</evidence>
<evidence type="ECO:0000256" key="11">
    <source>
        <dbReference type="ARBA" id="ARBA00044252"/>
    </source>
</evidence>
<reference evidence="19 20" key="1">
    <citation type="submission" date="2013-08" db="EMBL/GenBank/DDBJ databases">
        <title>An opportunistic ruminal bacterium that causes liver abscesses in cattle.</title>
        <authorList>
            <person name="Benahmed F.H."/>
            <person name="Rasmussen M."/>
            <person name="Harbottle H."/>
            <person name="Soppet D."/>
            <person name="Nagaraja T.G."/>
            <person name="Davidson M."/>
        </authorList>
    </citation>
    <scope>NUCLEOTIDE SEQUENCE [LARGE SCALE GENOMIC DNA]</scope>
    <source>
        <strain evidence="19 20">B35</strain>
    </source>
</reference>
<dbReference type="PIRSF" id="PIRSF016599">
    <property type="entry name" value="Xaa-His_dipept"/>
    <property type="match status" value="1"/>
</dbReference>
<dbReference type="GO" id="GO:0005829">
    <property type="term" value="C:cytosol"/>
    <property type="evidence" value="ECO:0007669"/>
    <property type="project" value="TreeGrafter"/>
</dbReference>
<evidence type="ECO:0000256" key="14">
    <source>
        <dbReference type="ARBA" id="ARBA00075285"/>
    </source>
</evidence>
<keyword evidence="7" id="KW-0482">Metalloprotease</keyword>
<dbReference type="AlphaFoldDB" id="A0A017H3V7"/>
<evidence type="ECO:0000256" key="13">
    <source>
        <dbReference type="ARBA" id="ARBA00071271"/>
    </source>
</evidence>
<evidence type="ECO:0000256" key="9">
    <source>
        <dbReference type="ARBA" id="ARBA00036421"/>
    </source>
</evidence>
<dbReference type="FunFam" id="3.40.630.10:FF:000015">
    <property type="entry name" value="Aminoacyl-histidine dipeptidase PepD"/>
    <property type="match status" value="1"/>
</dbReference>
<evidence type="ECO:0000313" key="20">
    <source>
        <dbReference type="Proteomes" id="UP000031184"/>
    </source>
</evidence>
<gene>
    <name evidence="19" type="ORF">C095_02015</name>
</gene>
<keyword evidence="5" id="KW-0378">Hydrolase</keyword>
<evidence type="ECO:0000256" key="8">
    <source>
        <dbReference type="ARBA" id="ARBA00023285"/>
    </source>
</evidence>
<evidence type="ECO:0000256" key="16">
    <source>
        <dbReference type="ARBA" id="ARBA00077688"/>
    </source>
</evidence>
<keyword evidence="8" id="KW-0170">Cobalt</keyword>
<dbReference type="SUPFAM" id="SSF53187">
    <property type="entry name" value="Zn-dependent exopeptidases"/>
    <property type="match status" value="1"/>
</dbReference>
<evidence type="ECO:0000259" key="18">
    <source>
        <dbReference type="Pfam" id="PF07687"/>
    </source>
</evidence>
<accession>A0A017H3V7</accession>
<dbReference type="NCBIfam" id="TIGR01893">
    <property type="entry name" value="aa-his-dipept"/>
    <property type="match status" value="1"/>
</dbReference>
<dbReference type="Pfam" id="PF07687">
    <property type="entry name" value="M20_dimer"/>
    <property type="match status" value="1"/>
</dbReference>
<evidence type="ECO:0000256" key="1">
    <source>
        <dbReference type="ARBA" id="ARBA00001941"/>
    </source>
</evidence>
<dbReference type="EMBL" id="AUZI01000010">
    <property type="protein sequence ID" value="KID49922.1"/>
    <property type="molecule type" value="Genomic_DNA"/>
</dbReference>
<dbReference type="Pfam" id="PF01546">
    <property type="entry name" value="Peptidase_M20"/>
    <property type="match status" value="1"/>
</dbReference>
<comment type="cofactor">
    <cofactor evidence="2">
        <name>Zn(2+)</name>
        <dbReference type="ChEBI" id="CHEBI:29105"/>
    </cofactor>
</comment>
<comment type="cofactor">
    <cofactor evidence="1">
        <name>Co(2+)</name>
        <dbReference type="ChEBI" id="CHEBI:48828"/>
    </cofactor>
</comment>
<evidence type="ECO:0000256" key="4">
    <source>
        <dbReference type="ARBA" id="ARBA00022723"/>
    </source>
</evidence>
<dbReference type="PATRIC" id="fig|1226633.4.peg.397"/>
<keyword evidence="4" id="KW-0479">Metal-binding</keyword>
<evidence type="ECO:0000256" key="2">
    <source>
        <dbReference type="ARBA" id="ARBA00001947"/>
    </source>
</evidence>
<sequence>MSLENKKFPTMKDLEKDIIFQHFLQICRIPRKTYLEQGISNYLFSWAKQRKLEVYQDEHWNLLIRKPASEGYEKRQGIILQAHMDMVCEKSPEVRHDFLKDPIPLQLDGDFISTGNKTTLGADDGIGMALAMTILTEENLKHPPIDVIFTTAEEEDMSGALAVDSSWFHTNRVINLDNSVDHEIIAGSSGGKGVEMKIPVETILKPEGSHEYRITISGLTGGHSGEDIHKGLASANVLLGRLLAHVREKLSFYISEIQGGNFRLALAREASVVVAISPEDFSILQKSVAEFEHRIKTMYQETEKQIQIEIMEATTKTEVFSKQFSEKLIDTILISPHGISEMFGGLGVVESSCNLGEIYRKEDSIFLITEIRATFEENREYLYEKIKVLAKHMGGRVREFSLYPSWIYQSHSKLQEAAKKVYQDLFQSSIKISVVHAGLECGCFSSKIKNMDAISIGPNIWNLHSPHEKLSISSTYKVYQFLTRLLEELE</sequence>
<comment type="similarity">
    <text evidence="12">Belongs to the peptidase M20C family.</text>
</comment>
<dbReference type="GO" id="GO:0070573">
    <property type="term" value="F:metallodipeptidase activity"/>
    <property type="evidence" value="ECO:0007669"/>
    <property type="project" value="TreeGrafter"/>
</dbReference>
<dbReference type="PANTHER" id="PTHR43501">
    <property type="entry name" value="CYTOSOL NON-SPECIFIC DIPEPTIDASE"/>
    <property type="match status" value="1"/>
</dbReference>
<dbReference type="GO" id="GO:0046872">
    <property type="term" value="F:metal ion binding"/>
    <property type="evidence" value="ECO:0007669"/>
    <property type="project" value="UniProtKB-KW"/>
</dbReference>
<evidence type="ECO:0000313" key="19">
    <source>
        <dbReference type="EMBL" id="KID49922.1"/>
    </source>
</evidence>
<dbReference type="GO" id="GO:0006508">
    <property type="term" value="P:proteolysis"/>
    <property type="evidence" value="ECO:0007669"/>
    <property type="project" value="UniProtKB-KW"/>
</dbReference>
<protein>
    <recommendedName>
        <fullName evidence="13">Cytosol non-specific dipeptidase</fullName>
        <ecNumber evidence="10">3.4.13.18</ecNumber>
    </recommendedName>
    <alternativeName>
        <fullName evidence="16">Aminoacyl-histidine dipeptidase</fullName>
    </alternativeName>
    <alternativeName>
        <fullName evidence="15">Beta-alanyl-histidine dipeptidase</fullName>
    </alternativeName>
    <alternativeName>
        <fullName evidence="14">Carnosinase</fullName>
    </alternativeName>
    <alternativeName>
        <fullName evidence="11">Peptidase D</fullName>
    </alternativeName>
    <alternativeName>
        <fullName evidence="17">Xaa-His dipeptidase</fullName>
    </alternativeName>
</protein>
<keyword evidence="6" id="KW-0862">Zinc</keyword>
<comment type="catalytic activity">
    <reaction evidence="9">
        <text>Hydrolysis of dipeptides, preferentially hydrophobic dipeptides including prolyl amino acids.</text>
        <dbReference type="EC" id="3.4.13.18"/>
    </reaction>
</comment>
<name>A0A017H3V7_9FUSO</name>
<dbReference type="FunFam" id="3.40.630.10:FF:000018">
    <property type="entry name" value="Aminoacyl-histidine dipeptidase PepD"/>
    <property type="match status" value="1"/>
</dbReference>
<evidence type="ECO:0000256" key="12">
    <source>
        <dbReference type="ARBA" id="ARBA00061423"/>
    </source>
</evidence>
<evidence type="ECO:0000256" key="6">
    <source>
        <dbReference type="ARBA" id="ARBA00022833"/>
    </source>
</evidence>
<proteinExistence type="inferred from homology"/>
<dbReference type="Gene3D" id="3.40.630.10">
    <property type="entry name" value="Zn peptidases"/>
    <property type="match status" value="2"/>
</dbReference>
<dbReference type="InterPro" id="IPR011650">
    <property type="entry name" value="Peptidase_M20_dimer"/>
</dbReference>
<evidence type="ECO:0000256" key="3">
    <source>
        <dbReference type="ARBA" id="ARBA00022670"/>
    </source>
</evidence>
<organism evidence="19 20">
    <name type="scientific">Fusobacterium necrophorum subsp. funduliforme B35</name>
    <dbReference type="NCBI Taxonomy" id="1226633"/>
    <lineage>
        <taxon>Bacteria</taxon>
        <taxon>Fusobacteriati</taxon>
        <taxon>Fusobacteriota</taxon>
        <taxon>Fusobacteriia</taxon>
        <taxon>Fusobacteriales</taxon>
        <taxon>Fusobacteriaceae</taxon>
        <taxon>Fusobacterium</taxon>
    </lineage>
</organism>
<comment type="caution">
    <text evidence="19">The sequence shown here is derived from an EMBL/GenBank/DDBJ whole genome shotgun (WGS) entry which is preliminary data.</text>
</comment>
<dbReference type="InterPro" id="IPR001160">
    <property type="entry name" value="Peptidase_M20C"/>
</dbReference>
<evidence type="ECO:0000256" key="15">
    <source>
        <dbReference type="ARBA" id="ARBA00076004"/>
    </source>
</evidence>
<evidence type="ECO:0000256" key="17">
    <source>
        <dbReference type="ARBA" id="ARBA00078074"/>
    </source>
</evidence>
<dbReference type="Proteomes" id="UP000031184">
    <property type="component" value="Unassembled WGS sequence"/>
</dbReference>
<dbReference type="InterPro" id="IPR002933">
    <property type="entry name" value="Peptidase_M20"/>
</dbReference>
<dbReference type="EC" id="3.4.13.18" evidence="10"/>
<dbReference type="PANTHER" id="PTHR43501:SF1">
    <property type="entry name" value="CYTOSOL NON-SPECIFIC DIPEPTIDASE"/>
    <property type="match status" value="1"/>
</dbReference>
<evidence type="ECO:0000256" key="7">
    <source>
        <dbReference type="ARBA" id="ARBA00023049"/>
    </source>
</evidence>
<evidence type="ECO:0000256" key="10">
    <source>
        <dbReference type="ARBA" id="ARBA00038976"/>
    </source>
</evidence>